<keyword evidence="5" id="KW-1003">Cell membrane</keyword>
<keyword evidence="7" id="KW-1185">Reference proteome</keyword>
<dbReference type="RefSeq" id="WP_183264600.1">
    <property type="nucleotide sequence ID" value="NZ_BAAAVZ010000020.1"/>
</dbReference>
<comment type="similarity">
    <text evidence="5">Belongs to the 4-toluene sulfonate uptake permease (TSUP) (TC 2.A.102) family.</text>
</comment>
<feature type="transmembrane region" description="Helical" evidence="5">
    <location>
        <begin position="89"/>
        <end position="108"/>
    </location>
</feature>
<protein>
    <recommendedName>
        <fullName evidence="5">Probable membrane transporter protein</fullName>
    </recommendedName>
</protein>
<proteinExistence type="inferred from homology"/>
<dbReference type="EMBL" id="JACHOT010000011">
    <property type="protein sequence ID" value="MBB4653242.1"/>
    <property type="molecule type" value="Genomic_DNA"/>
</dbReference>
<dbReference type="Pfam" id="PF01925">
    <property type="entry name" value="TauE"/>
    <property type="match status" value="1"/>
</dbReference>
<dbReference type="Proteomes" id="UP000539538">
    <property type="component" value="Unassembled WGS sequence"/>
</dbReference>
<feature type="transmembrane region" description="Helical" evidence="5">
    <location>
        <begin position="153"/>
        <end position="175"/>
    </location>
</feature>
<organism evidence="6 7">
    <name type="scientific">Aminobacter niigataensis</name>
    <dbReference type="NCBI Taxonomy" id="83265"/>
    <lineage>
        <taxon>Bacteria</taxon>
        <taxon>Pseudomonadati</taxon>
        <taxon>Pseudomonadota</taxon>
        <taxon>Alphaproteobacteria</taxon>
        <taxon>Hyphomicrobiales</taxon>
        <taxon>Phyllobacteriaceae</taxon>
        <taxon>Aminobacter</taxon>
    </lineage>
</organism>
<evidence type="ECO:0000256" key="2">
    <source>
        <dbReference type="ARBA" id="ARBA00022692"/>
    </source>
</evidence>
<name>A0ABR6L8W1_9HYPH</name>
<evidence type="ECO:0000313" key="6">
    <source>
        <dbReference type="EMBL" id="MBB4653242.1"/>
    </source>
</evidence>
<keyword evidence="4 5" id="KW-0472">Membrane</keyword>
<comment type="caution">
    <text evidence="6">The sequence shown here is derived from an EMBL/GenBank/DDBJ whole genome shotgun (WGS) entry which is preliminary data.</text>
</comment>
<keyword evidence="3 5" id="KW-1133">Transmembrane helix</keyword>
<dbReference type="PANTHER" id="PTHR43483">
    <property type="entry name" value="MEMBRANE TRANSPORTER PROTEIN HI_0806-RELATED"/>
    <property type="match status" value="1"/>
</dbReference>
<dbReference type="PANTHER" id="PTHR43483:SF3">
    <property type="entry name" value="MEMBRANE TRANSPORTER PROTEIN HI_0806-RELATED"/>
    <property type="match status" value="1"/>
</dbReference>
<accession>A0ABR6L8W1</accession>
<evidence type="ECO:0000313" key="7">
    <source>
        <dbReference type="Proteomes" id="UP000539538"/>
    </source>
</evidence>
<keyword evidence="2 5" id="KW-0812">Transmembrane</keyword>
<evidence type="ECO:0000256" key="4">
    <source>
        <dbReference type="ARBA" id="ARBA00023136"/>
    </source>
</evidence>
<dbReference type="InterPro" id="IPR002781">
    <property type="entry name" value="TM_pro_TauE-like"/>
</dbReference>
<sequence>MSGITMFEIIWLAIALLGAGAVTGLLAGVFGVGGGAVIVPVLYELFRMVGVPEEVRMPLCVGTSLAIIIPTSIRSFSAHKAKGAVDMTILRQWAVPVVLGVLMGSVIARYASPDLFKMVFVVVAGISAIRLLFGKDSWRLGLDMPGKLIMNAYGWLIGVLSSLMGIGGGQLSNLFMTFYGRPIHQAVATSSGLGVLISIPGALGYIYAGWPRAAEYPDVAALQFPLSLGYVSLVGLILFVPTSVLTAPLGARLAHALSKRKLEVAFGIFLLLISLRFLISLVG</sequence>
<feature type="transmembrane region" description="Helical" evidence="5">
    <location>
        <begin position="12"/>
        <end position="43"/>
    </location>
</feature>
<reference evidence="6 7" key="1">
    <citation type="submission" date="2020-08" db="EMBL/GenBank/DDBJ databases">
        <title>Genomic Encyclopedia of Type Strains, Phase IV (KMG-IV): sequencing the most valuable type-strain genomes for metagenomic binning, comparative biology and taxonomic classification.</title>
        <authorList>
            <person name="Goeker M."/>
        </authorList>
    </citation>
    <scope>NUCLEOTIDE SEQUENCE [LARGE SCALE GENOMIC DNA]</scope>
    <source>
        <strain evidence="6 7">DSM 7050</strain>
    </source>
</reference>
<feature type="transmembrane region" description="Helical" evidence="5">
    <location>
        <begin position="115"/>
        <end position="133"/>
    </location>
</feature>
<feature type="transmembrane region" description="Helical" evidence="5">
    <location>
        <begin position="262"/>
        <end position="282"/>
    </location>
</feature>
<feature type="transmembrane region" description="Helical" evidence="5">
    <location>
        <begin position="187"/>
        <end position="208"/>
    </location>
</feature>
<comment type="subcellular location">
    <subcellularLocation>
        <location evidence="5">Cell membrane</location>
        <topology evidence="5">Multi-pass membrane protein</topology>
    </subcellularLocation>
    <subcellularLocation>
        <location evidence="1">Membrane</location>
        <topology evidence="1">Multi-pass membrane protein</topology>
    </subcellularLocation>
</comment>
<evidence type="ECO:0000256" key="1">
    <source>
        <dbReference type="ARBA" id="ARBA00004141"/>
    </source>
</evidence>
<feature type="transmembrane region" description="Helical" evidence="5">
    <location>
        <begin position="228"/>
        <end position="250"/>
    </location>
</feature>
<evidence type="ECO:0000256" key="3">
    <source>
        <dbReference type="ARBA" id="ARBA00022989"/>
    </source>
</evidence>
<gene>
    <name evidence="6" type="ORF">GGQ99_005027</name>
</gene>
<evidence type="ECO:0000256" key="5">
    <source>
        <dbReference type="RuleBase" id="RU363041"/>
    </source>
</evidence>
<feature type="transmembrane region" description="Helical" evidence="5">
    <location>
        <begin position="55"/>
        <end position="77"/>
    </location>
</feature>